<keyword evidence="3" id="KW-1185">Reference proteome</keyword>
<evidence type="ECO:0000313" key="2">
    <source>
        <dbReference type="EMBL" id="GIY90667.1"/>
    </source>
</evidence>
<dbReference type="Proteomes" id="UP001054945">
    <property type="component" value="Unassembled WGS sequence"/>
</dbReference>
<dbReference type="EMBL" id="BPLR01017338">
    <property type="protein sequence ID" value="GIY90667.1"/>
    <property type="molecule type" value="Genomic_DNA"/>
</dbReference>
<comment type="caution">
    <text evidence="2">The sequence shown here is derived from an EMBL/GenBank/DDBJ whole genome shotgun (WGS) entry which is preliminary data.</text>
</comment>
<reference evidence="2 3" key="1">
    <citation type="submission" date="2021-06" db="EMBL/GenBank/DDBJ databases">
        <title>Caerostris extrusa draft genome.</title>
        <authorList>
            <person name="Kono N."/>
            <person name="Arakawa K."/>
        </authorList>
    </citation>
    <scope>NUCLEOTIDE SEQUENCE [LARGE SCALE GENOMIC DNA]</scope>
</reference>
<evidence type="ECO:0000256" key="1">
    <source>
        <dbReference type="SAM" id="MobiDB-lite"/>
    </source>
</evidence>
<accession>A0AAV4X645</accession>
<name>A0AAV4X645_CAEEX</name>
<gene>
    <name evidence="2" type="ORF">CEXT_794491</name>
</gene>
<dbReference type="AlphaFoldDB" id="A0AAV4X645"/>
<sequence length="136" mass="13445">MKGSAAQKLDQQTTDQQPGDVVGRRASCRHAVTVGSRASVLPGTAPAAVGAALVTHPAALVGLAAALGPTVLAAHVAAASAPACGPIADWPPDPPEFGGHAHRVAPARHLHLRHHVTPHFAALEAARGGGGAALSS</sequence>
<feature type="region of interest" description="Disordered" evidence="1">
    <location>
        <begin position="1"/>
        <end position="22"/>
    </location>
</feature>
<evidence type="ECO:0000313" key="3">
    <source>
        <dbReference type="Proteomes" id="UP001054945"/>
    </source>
</evidence>
<organism evidence="2 3">
    <name type="scientific">Caerostris extrusa</name>
    <name type="common">Bark spider</name>
    <name type="synonym">Caerostris bankana</name>
    <dbReference type="NCBI Taxonomy" id="172846"/>
    <lineage>
        <taxon>Eukaryota</taxon>
        <taxon>Metazoa</taxon>
        <taxon>Ecdysozoa</taxon>
        <taxon>Arthropoda</taxon>
        <taxon>Chelicerata</taxon>
        <taxon>Arachnida</taxon>
        <taxon>Araneae</taxon>
        <taxon>Araneomorphae</taxon>
        <taxon>Entelegynae</taxon>
        <taxon>Araneoidea</taxon>
        <taxon>Araneidae</taxon>
        <taxon>Caerostris</taxon>
    </lineage>
</organism>
<proteinExistence type="predicted"/>
<protein>
    <submittedName>
        <fullName evidence="2">Uncharacterized protein</fullName>
    </submittedName>
</protein>